<dbReference type="EMBL" id="CP120627">
    <property type="protein sequence ID" value="WEW56318.1"/>
    <property type="molecule type" value="Genomic_DNA"/>
</dbReference>
<reference evidence="2" key="1">
    <citation type="submission" date="2023-03" db="EMBL/GenBank/DDBJ databases">
        <title>Emydomyces testavorans Genome Sequence.</title>
        <authorList>
            <person name="Hoyer L."/>
        </authorList>
    </citation>
    <scope>NUCLEOTIDE SEQUENCE</scope>
    <source>
        <strain evidence="2">16-2883</strain>
    </source>
</reference>
<feature type="compositionally biased region" description="Basic residues" evidence="1">
    <location>
        <begin position="63"/>
        <end position="78"/>
    </location>
</feature>
<accession>A0AAF0DDJ3</accession>
<feature type="compositionally biased region" description="Basic and acidic residues" evidence="1">
    <location>
        <begin position="1"/>
        <end position="37"/>
    </location>
</feature>
<evidence type="ECO:0000313" key="2">
    <source>
        <dbReference type="EMBL" id="WEW56318.1"/>
    </source>
</evidence>
<dbReference type="Proteomes" id="UP001219355">
    <property type="component" value="Chromosome 1"/>
</dbReference>
<evidence type="ECO:0000256" key="1">
    <source>
        <dbReference type="SAM" id="MobiDB-lite"/>
    </source>
</evidence>
<feature type="compositionally biased region" description="Low complexity" evidence="1">
    <location>
        <begin position="128"/>
        <end position="137"/>
    </location>
</feature>
<dbReference type="AlphaFoldDB" id="A0AAF0DDJ3"/>
<feature type="compositionally biased region" description="Polar residues" evidence="1">
    <location>
        <begin position="455"/>
        <end position="473"/>
    </location>
</feature>
<feature type="compositionally biased region" description="Polar residues" evidence="1">
    <location>
        <begin position="261"/>
        <end position="283"/>
    </location>
</feature>
<keyword evidence="3" id="KW-1185">Reference proteome</keyword>
<sequence length="561" mass="61882">MDRNRYDRRYDDGRRGGESYRPLDRLPRRSPRPDTRFGRSPVRNRSPAPIRPTADTWAPSGRARPRSRSPGTFRRRSRTPPIRGGDRPSSYAGRPRSPPLRRFSPRRENGRSPPRPPRRSRSPPPPLASRRSSFSRGGSPGLKRVREPSPVGYTVRSPKRERIASPPRNRYDRPRSPIRPEEPRWQDHIRRSPDRRESWREPYGGRSWRRPSPSPPVRSGPNSGPGSSATSRRSSPPPRMDRLGRGYGGPAAQAPAYPNRAQPSATLRSRSPQYSSKPISRPTDTADTKPGRPFSPPRGPRGTITSAPSIRPPDASPAVRIDREKDFNRALGPPSREPLTQTSTNDNLAPNINSSRAPTSDKNQAISPPSGPTAPKGVELSTRGGHAALLSAPTRPKGASGPHFSREPGLREPTRGGSIRRPNHGPSYHGPPAGSRRGPSPTHVSYDSHRPSFRHGSSSSATYPRTQRFTNHLSGLPSIVPGGKPLPSSLDPSFEKRISQLEADKERLLEVIAEKQKAKRGSLREWDKLTRESATGALRSELAEGHLQRMAEGDDIGGAAF</sequence>
<proteinExistence type="predicted"/>
<feature type="compositionally biased region" description="Low complexity" evidence="1">
    <location>
        <begin position="430"/>
        <end position="441"/>
    </location>
</feature>
<gene>
    <name evidence="2" type="ORF">PRK78_001761</name>
</gene>
<feature type="compositionally biased region" description="Basic and acidic residues" evidence="1">
    <location>
        <begin position="404"/>
        <end position="414"/>
    </location>
</feature>
<evidence type="ECO:0008006" key="4">
    <source>
        <dbReference type="Google" id="ProtNLM"/>
    </source>
</evidence>
<protein>
    <recommendedName>
        <fullName evidence="4">Serine/arginine repetitive matrix protein 1</fullName>
    </recommendedName>
</protein>
<feature type="region of interest" description="Disordered" evidence="1">
    <location>
        <begin position="1"/>
        <end position="490"/>
    </location>
</feature>
<organism evidence="2 3">
    <name type="scientific">Emydomyces testavorans</name>
    <dbReference type="NCBI Taxonomy" id="2070801"/>
    <lineage>
        <taxon>Eukaryota</taxon>
        <taxon>Fungi</taxon>
        <taxon>Dikarya</taxon>
        <taxon>Ascomycota</taxon>
        <taxon>Pezizomycotina</taxon>
        <taxon>Eurotiomycetes</taxon>
        <taxon>Eurotiomycetidae</taxon>
        <taxon>Onygenales</taxon>
        <taxon>Nannizziopsiaceae</taxon>
        <taxon>Emydomyces</taxon>
    </lineage>
</organism>
<feature type="compositionally biased region" description="Low complexity" evidence="1">
    <location>
        <begin position="219"/>
        <end position="234"/>
    </location>
</feature>
<name>A0AAF0DDJ3_9EURO</name>
<feature type="compositionally biased region" description="Basic and acidic residues" evidence="1">
    <location>
        <begin position="158"/>
        <end position="200"/>
    </location>
</feature>
<evidence type="ECO:0000313" key="3">
    <source>
        <dbReference type="Proteomes" id="UP001219355"/>
    </source>
</evidence>
<feature type="compositionally biased region" description="Polar residues" evidence="1">
    <location>
        <begin position="338"/>
        <end position="367"/>
    </location>
</feature>